<sequence>MSTPFETVPFGQRLADAVAARGPLCVGLDPHAPLLERWGLPDDVDGLRRFTDAVVEALAGEVAVLKPQSAFYERHGSRGLAVLEDAVAGARAAGALVLLDAKRGDIGSTMDAYADVLRPEHPMAVDALTVSPYLGPGALQPAVDTARLTGSGLFVLARTSNPDAAALQSAAVGERSVAQVVVDTVRGWNTPGWVVGDPLPDVGGVQDLGSRWGATTGSFGVVVGATLRELDVDLDGLGGPVLAPGLGTQGGTPADLRRLFGTGRAVVPTVSRDVLAAGPDPAALRAAAARWAEALG</sequence>
<keyword evidence="4" id="KW-0665">Pyrimidine biosynthesis</keyword>
<evidence type="ECO:0000256" key="3">
    <source>
        <dbReference type="ARBA" id="ARBA00022793"/>
    </source>
</evidence>
<evidence type="ECO:0000256" key="4">
    <source>
        <dbReference type="ARBA" id="ARBA00022975"/>
    </source>
</evidence>
<organism evidence="9 10">
    <name type="scientific">Geodermatophilus obscurus</name>
    <dbReference type="NCBI Taxonomy" id="1861"/>
    <lineage>
        <taxon>Bacteria</taxon>
        <taxon>Bacillati</taxon>
        <taxon>Actinomycetota</taxon>
        <taxon>Actinomycetes</taxon>
        <taxon>Geodermatophilales</taxon>
        <taxon>Geodermatophilaceae</taxon>
        <taxon>Geodermatophilus</taxon>
    </lineage>
</organism>
<evidence type="ECO:0000256" key="2">
    <source>
        <dbReference type="ARBA" id="ARBA00008847"/>
    </source>
</evidence>
<dbReference type="PROSITE" id="PS00156">
    <property type="entry name" value="OMPDECASE"/>
    <property type="match status" value="1"/>
</dbReference>
<dbReference type="RefSeq" id="WP_075015388.1">
    <property type="nucleotide sequence ID" value="NZ_FOWE01000011.1"/>
</dbReference>
<evidence type="ECO:0000256" key="5">
    <source>
        <dbReference type="ARBA" id="ARBA00023239"/>
    </source>
</evidence>
<dbReference type="PANTHER" id="PTHR43375:SF1">
    <property type="entry name" value="OROTIDINE 5'-PHOSPHATE DECARBOXYLASE"/>
    <property type="match status" value="1"/>
</dbReference>
<evidence type="ECO:0000313" key="10">
    <source>
        <dbReference type="Proteomes" id="UP000183642"/>
    </source>
</evidence>
<comment type="pathway">
    <text evidence="1">Pyrimidine metabolism; UMP biosynthesis via de novo pathway; UMP from orotate: step 2/2.</text>
</comment>
<dbReference type="GO" id="GO:0004590">
    <property type="term" value="F:orotidine-5'-phosphate decarboxylase activity"/>
    <property type="evidence" value="ECO:0007669"/>
    <property type="project" value="UniProtKB-UniRule"/>
</dbReference>
<comment type="catalytic activity">
    <reaction evidence="6">
        <text>orotidine 5'-phosphate + H(+) = UMP + CO2</text>
        <dbReference type="Rhea" id="RHEA:11596"/>
        <dbReference type="ChEBI" id="CHEBI:15378"/>
        <dbReference type="ChEBI" id="CHEBI:16526"/>
        <dbReference type="ChEBI" id="CHEBI:57538"/>
        <dbReference type="ChEBI" id="CHEBI:57865"/>
        <dbReference type="EC" id="4.1.1.23"/>
    </reaction>
</comment>
<dbReference type="OrthoDB" id="9808470at2"/>
<keyword evidence="10" id="KW-1185">Reference proteome</keyword>
<protein>
    <recommendedName>
        <fullName evidence="7">Orotidine-5'-phosphate decarboxylase</fullName>
        <ecNumber evidence="7">4.1.1.23</ecNumber>
    </recommendedName>
</protein>
<evidence type="ECO:0000256" key="6">
    <source>
        <dbReference type="ARBA" id="ARBA00049157"/>
    </source>
</evidence>
<feature type="domain" description="Orotidine 5'-phosphate decarboxylase" evidence="8">
    <location>
        <begin position="23"/>
        <end position="287"/>
    </location>
</feature>
<dbReference type="InterPro" id="IPR011995">
    <property type="entry name" value="OMPdecase_type-2"/>
</dbReference>
<reference evidence="10" key="1">
    <citation type="submission" date="2016-10" db="EMBL/GenBank/DDBJ databases">
        <authorList>
            <person name="Varghese N."/>
            <person name="Submissions S."/>
        </authorList>
    </citation>
    <scope>NUCLEOTIDE SEQUENCE [LARGE SCALE GENOMIC DNA]</scope>
    <source>
        <strain evidence="10">DSM 43161</strain>
    </source>
</reference>
<evidence type="ECO:0000259" key="8">
    <source>
        <dbReference type="SMART" id="SM00934"/>
    </source>
</evidence>
<keyword evidence="3" id="KW-0210">Decarboxylase</keyword>
<dbReference type="InterPro" id="IPR001754">
    <property type="entry name" value="OMPdeCOase_dom"/>
</dbReference>
<evidence type="ECO:0000256" key="7">
    <source>
        <dbReference type="NCBIfam" id="TIGR02127"/>
    </source>
</evidence>
<dbReference type="EC" id="4.1.1.23" evidence="7"/>
<dbReference type="SUPFAM" id="SSF51366">
    <property type="entry name" value="Ribulose-phoshate binding barrel"/>
    <property type="match status" value="1"/>
</dbReference>
<dbReference type="Gene3D" id="3.20.20.70">
    <property type="entry name" value="Aldolase class I"/>
    <property type="match status" value="1"/>
</dbReference>
<dbReference type="InterPro" id="IPR018089">
    <property type="entry name" value="OMPdecase_AS"/>
</dbReference>
<comment type="similarity">
    <text evidence="2">Belongs to the OMP decarboxylase family. Type 2 subfamily.</text>
</comment>
<dbReference type="PANTHER" id="PTHR43375">
    <property type="entry name" value="OROTIDINE 5'-PHOSPHATE DECARBOXYLASE"/>
    <property type="match status" value="1"/>
</dbReference>
<dbReference type="InterPro" id="IPR011060">
    <property type="entry name" value="RibuloseP-bd_barrel"/>
</dbReference>
<keyword evidence="5" id="KW-0456">Lyase</keyword>
<dbReference type="InterPro" id="IPR013785">
    <property type="entry name" value="Aldolase_TIM"/>
</dbReference>
<dbReference type="AlphaFoldDB" id="A0A1I5I084"/>
<dbReference type="GO" id="GO:0006207">
    <property type="term" value="P:'de novo' pyrimidine nucleobase biosynthetic process"/>
    <property type="evidence" value="ECO:0007669"/>
    <property type="project" value="InterPro"/>
</dbReference>
<evidence type="ECO:0000256" key="1">
    <source>
        <dbReference type="ARBA" id="ARBA00004861"/>
    </source>
</evidence>
<dbReference type="NCBIfam" id="TIGR02127">
    <property type="entry name" value="pyrF_sub2"/>
    <property type="match status" value="1"/>
</dbReference>
<accession>A0A1I5I084</accession>
<dbReference type="CDD" id="cd04725">
    <property type="entry name" value="OMP_decarboxylase_like"/>
    <property type="match status" value="1"/>
</dbReference>
<evidence type="ECO:0000313" key="9">
    <source>
        <dbReference type="EMBL" id="SFO53441.1"/>
    </source>
</evidence>
<dbReference type="EMBL" id="FOWE01000011">
    <property type="protein sequence ID" value="SFO53441.1"/>
    <property type="molecule type" value="Genomic_DNA"/>
</dbReference>
<dbReference type="GO" id="GO:0044205">
    <property type="term" value="P:'de novo' UMP biosynthetic process"/>
    <property type="evidence" value="ECO:0007669"/>
    <property type="project" value="UniProtKB-UniPathway"/>
</dbReference>
<name>A0A1I5I084_9ACTN</name>
<dbReference type="SMART" id="SM00934">
    <property type="entry name" value="OMPdecase"/>
    <property type="match status" value="1"/>
</dbReference>
<dbReference type="UniPathway" id="UPA00070">
    <property type="reaction ID" value="UER00120"/>
</dbReference>
<dbReference type="Proteomes" id="UP000183642">
    <property type="component" value="Unassembled WGS sequence"/>
</dbReference>
<proteinExistence type="inferred from homology"/>
<gene>
    <name evidence="9" type="ORF">SAMN05660359_04136</name>
</gene>
<dbReference type="Pfam" id="PF00215">
    <property type="entry name" value="OMPdecase"/>
    <property type="match status" value="1"/>
</dbReference>